<keyword evidence="1" id="KW-0812">Transmembrane</keyword>
<sequence length="61" mass="7107">MTVAPVLILYCITLIVSLRRYCFHFASNVVRYRCRSTQELPTFVSPSTQVTQSRFYSPLFV</sequence>
<accession>A0A132B1R2</accession>
<name>A0A132B1R2_MOLSC</name>
<evidence type="ECO:0000313" key="3">
    <source>
        <dbReference type="Proteomes" id="UP000070700"/>
    </source>
</evidence>
<keyword evidence="1" id="KW-0472">Membrane</keyword>
<protein>
    <submittedName>
        <fullName evidence="2">Uncharacterized protein</fullName>
    </submittedName>
</protein>
<dbReference type="RefSeq" id="XP_018060671.1">
    <property type="nucleotide sequence ID" value="XM_018207345.1"/>
</dbReference>
<evidence type="ECO:0000313" key="2">
    <source>
        <dbReference type="EMBL" id="KUJ06316.1"/>
    </source>
</evidence>
<gene>
    <name evidence="2" type="ORF">LY89DRAFT_412846</name>
</gene>
<dbReference type="GeneID" id="28817071"/>
<organism evidence="2 3">
    <name type="scientific">Mollisia scopiformis</name>
    <name type="common">Conifer needle endophyte fungus</name>
    <name type="synonym">Phialocephala scopiformis</name>
    <dbReference type="NCBI Taxonomy" id="149040"/>
    <lineage>
        <taxon>Eukaryota</taxon>
        <taxon>Fungi</taxon>
        <taxon>Dikarya</taxon>
        <taxon>Ascomycota</taxon>
        <taxon>Pezizomycotina</taxon>
        <taxon>Leotiomycetes</taxon>
        <taxon>Helotiales</taxon>
        <taxon>Mollisiaceae</taxon>
        <taxon>Mollisia</taxon>
    </lineage>
</organism>
<evidence type="ECO:0000256" key="1">
    <source>
        <dbReference type="SAM" id="Phobius"/>
    </source>
</evidence>
<dbReference type="EMBL" id="KQ947448">
    <property type="protein sequence ID" value="KUJ06316.1"/>
    <property type="molecule type" value="Genomic_DNA"/>
</dbReference>
<proteinExistence type="predicted"/>
<keyword evidence="3" id="KW-1185">Reference proteome</keyword>
<reference evidence="2 3" key="1">
    <citation type="submission" date="2015-10" db="EMBL/GenBank/DDBJ databases">
        <title>Full genome of DAOMC 229536 Phialocephala scopiformis, a fungal endophyte of spruce producing the potent anti-insectan compound rugulosin.</title>
        <authorList>
            <consortium name="DOE Joint Genome Institute"/>
            <person name="Walker A.K."/>
            <person name="Frasz S.L."/>
            <person name="Seifert K.A."/>
            <person name="Miller J.D."/>
            <person name="Mondo S.J."/>
            <person name="Labutti K."/>
            <person name="Lipzen A."/>
            <person name="Dockter R."/>
            <person name="Kennedy M."/>
            <person name="Grigoriev I.V."/>
            <person name="Spatafora J.W."/>
        </authorList>
    </citation>
    <scope>NUCLEOTIDE SEQUENCE [LARGE SCALE GENOMIC DNA]</scope>
    <source>
        <strain evidence="2 3">CBS 120377</strain>
    </source>
</reference>
<dbReference type="Proteomes" id="UP000070700">
    <property type="component" value="Unassembled WGS sequence"/>
</dbReference>
<dbReference type="AlphaFoldDB" id="A0A132B1R2"/>
<feature type="transmembrane region" description="Helical" evidence="1">
    <location>
        <begin position="6"/>
        <end position="23"/>
    </location>
</feature>
<keyword evidence="1" id="KW-1133">Transmembrane helix</keyword>
<dbReference type="InParanoid" id="A0A132B1R2"/>
<dbReference type="KEGG" id="psco:LY89DRAFT_412846"/>